<dbReference type="Proteomes" id="UP001152795">
    <property type="component" value="Unassembled WGS sequence"/>
</dbReference>
<dbReference type="SUPFAM" id="SSF52777">
    <property type="entry name" value="CoA-dependent acyltransferases"/>
    <property type="match status" value="1"/>
</dbReference>
<evidence type="ECO:0000313" key="2">
    <source>
        <dbReference type="Proteomes" id="UP001152795"/>
    </source>
</evidence>
<organism evidence="1 2">
    <name type="scientific">Paramuricea clavata</name>
    <name type="common">Red gorgonian</name>
    <name type="synonym">Violescent sea-whip</name>
    <dbReference type="NCBI Taxonomy" id="317549"/>
    <lineage>
        <taxon>Eukaryota</taxon>
        <taxon>Metazoa</taxon>
        <taxon>Cnidaria</taxon>
        <taxon>Anthozoa</taxon>
        <taxon>Octocorallia</taxon>
        <taxon>Malacalcyonacea</taxon>
        <taxon>Plexauridae</taxon>
        <taxon>Paramuricea</taxon>
    </lineage>
</organism>
<dbReference type="InterPro" id="IPR010828">
    <property type="entry name" value="Atf2/Sli1-like"/>
</dbReference>
<keyword evidence="2" id="KW-1185">Reference proteome</keyword>
<dbReference type="Pfam" id="PF07247">
    <property type="entry name" value="AATase"/>
    <property type="match status" value="1"/>
</dbReference>
<comment type="caution">
    <text evidence="1">The sequence shown here is derived from an EMBL/GenBank/DDBJ whole genome shotgun (WGS) entry which is preliminary data.</text>
</comment>
<dbReference type="InterPro" id="IPR052058">
    <property type="entry name" value="Alcohol_O-acetyltransferase"/>
</dbReference>
<reference evidence="1" key="1">
    <citation type="submission" date="2020-04" db="EMBL/GenBank/DDBJ databases">
        <authorList>
            <person name="Alioto T."/>
            <person name="Alioto T."/>
            <person name="Gomez Garrido J."/>
        </authorList>
    </citation>
    <scope>NUCLEOTIDE SEQUENCE</scope>
    <source>
        <strain evidence="1">A484AB</strain>
    </source>
</reference>
<evidence type="ECO:0000313" key="1">
    <source>
        <dbReference type="EMBL" id="CAB3998778.1"/>
    </source>
</evidence>
<proteinExistence type="predicted"/>
<gene>
    <name evidence="1" type="ORF">PACLA_8A020259</name>
</gene>
<dbReference type="InterPro" id="IPR023213">
    <property type="entry name" value="CAT-like_dom_sf"/>
</dbReference>
<sequence length="518" mass="59468">MALLSDVSMISVRWFKVLLTAACIFLVYKIVKYFTGEVRELPPNTSNRRQLGHTEEVLDIFSMEKSGLGNICLGISITSKQSLLHEHVRDALVLLAKRQPMLRAVIATMADGDKYFEIKEINEVIAMFDITISHVKASDWKDVWFEYTAKQRANGLLWRVMILQEEFMPDTEDYVNTLMFNFNHACTDGVSSVKFCKQFLNNMNELANGTGCVDQEISSLDLLPPFHQIVIRGRIWHSLYNFMLAHCGLRPILKFCMERLLDRFTEKKPNNPYHEQFPPKPHVPNSPIPSRLNVKFFTEGETKNIIQACKANNCTVTGAITTAAHLAFCELIQDDKSKNMKLESIFAINGQRFCDPKPHEDYLGPFVYFNQDIYMKYARGAGVVFWKLAQETTLRIKEFVRKEECVVAATVISGIMEPREHVKLFINDKLFPKSGCNFISSFGSFHLGEQQHDTYKLHECIINNLIHNMNCTFFHFNYTINGKMTWQIVSNVTVDGDHVEKFANLCFNRFSEMALGVV</sequence>
<dbReference type="OrthoDB" id="6345137at2759"/>
<dbReference type="Gene3D" id="3.30.559.10">
    <property type="entry name" value="Chloramphenicol acetyltransferase-like domain"/>
    <property type="match status" value="1"/>
</dbReference>
<name>A0A6S7H3H0_PARCT</name>
<dbReference type="AlphaFoldDB" id="A0A6S7H3H0"/>
<dbReference type="PANTHER" id="PTHR28037">
    <property type="entry name" value="ALCOHOL O-ACETYLTRANSFERASE 1-RELATED"/>
    <property type="match status" value="1"/>
</dbReference>
<dbReference type="EMBL" id="CACRXK020003437">
    <property type="protein sequence ID" value="CAB3998778.1"/>
    <property type="molecule type" value="Genomic_DNA"/>
</dbReference>
<dbReference type="PANTHER" id="PTHR28037:SF1">
    <property type="entry name" value="ALCOHOL O-ACETYLTRANSFERASE 1-RELATED"/>
    <property type="match status" value="1"/>
</dbReference>
<dbReference type="Gene3D" id="3.30.559.30">
    <property type="entry name" value="Nonribosomal peptide synthetase, condensation domain"/>
    <property type="match status" value="1"/>
</dbReference>
<protein>
    <submittedName>
        <fullName evidence="1">Uncharacterized protein</fullName>
    </submittedName>
</protein>
<accession>A0A6S7H3H0</accession>